<dbReference type="SUPFAM" id="SSF82919">
    <property type="entry name" value="Zn-finger domain of Sec23/24"/>
    <property type="match status" value="1"/>
</dbReference>
<dbReference type="Pfam" id="PF04815">
    <property type="entry name" value="Sec23_helical"/>
    <property type="match status" value="1"/>
</dbReference>
<feature type="domain" description="Zinc finger Sec23/Sec24-type" evidence="17">
    <location>
        <begin position="53"/>
        <end position="91"/>
    </location>
</feature>
<dbReference type="InterPro" id="IPR006896">
    <property type="entry name" value="Sec23/24_trunk_dom"/>
</dbReference>
<evidence type="ECO:0000256" key="15">
    <source>
        <dbReference type="SAM" id="MobiDB-lite"/>
    </source>
</evidence>
<comment type="function">
    <text evidence="13 14">Component of the coat protein complex II (COPII) which promotes the formation of transport vesicles from the endoplasmic reticulum (ER). The coat has two main functions, the physical deformation of the endoplasmic reticulum membrane into vesicles and the selection of cargo molecules.</text>
</comment>
<feature type="region of interest" description="Disordered" evidence="15">
    <location>
        <begin position="174"/>
        <end position="195"/>
    </location>
</feature>
<evidence type="ECO:0000256" key="2">
    <source>
        <dbReference type="ARBA" id="ARBA00009210"/>
    </source>
</evidence>
<feature type="domain" description="Sec23/Sec24 trunk" evidence="18">
    <location>
        <begin position="220"/>
        <end position="477"/>
    </location>
</feature>
<dbReference type="GO" id="GO:0005789">
    <property type="term" value="C:endoplasmic reticulum membrane"/>
    <property type="evidence" value="ECO:0007669"/>
    <property type="project" value="UniProtKB-SubCell"/>
</dbReference>
<dbReference type="FunFam" id="2.30.30.380:FF:000001">
    <property type="entry name" value="Protein transport protein SEC23"/>
    <property type="match status" value="1"/>
</dbReference>
<dbReference type="InterPro" id="IPR037550">
    <property type="entry name" value="Sec23_C"/>
</dbReference>
<keyword evidence="6 14" id="KW-0256">Endoplasmic reticulum</keyword>
<comment type="subcellular location">
    <subcellularLocation>
        <location evidence="14">Cytoplasmic vesicle</location>
        <location evidence="14">COPII-coated vesicle membrane</location>
        <topology evidence="14">Peripheral membrane protein</topology>
        <orientation evidence="14">Cytoplasmic side</orientation>
    </subcellularLocation>
    <subcellularLocation>
        <location evidence="14">Endoplasmic reticulum membrane</location>
        <topology evidence="14">Peripheral membrane protein</topology>
        <orientation evidence="14">Cytoplasmic side</orientation>
    </subcellularLocation>
    <subcellularLocation>
        <location evidence="1">Golgi apparatus membrane</location>
        <topology evidence="1">Peripheral membrane protein</topology>
        <orientation evidence="1">Cytoplasmic side</orientation>
    </subcellularLocation>
</comment>
<evidence type="ECO:0000256" key="4">
    <source>
        <dbReference type="ARBA" id="ARBA00022448"/>
    </source>
</evidence>
<feature type="domain" description="Sec23/Sec24 beta-sandwich" evidence="20">
    <location>
        <begin position="488"/>
        <end position="588"/>
    </location>
</feature>
<sequence>MDFVELEAIEGLRWSWNAWPTSKSESSSLVIPLSIMCTPLARFPELPVLTYDPLICTRCGGVLNPYARVDYPSRIWVCPFCYQRNPFPRSYVGIGENNLPAELFPTYSSVEYASPSASSALGIGFSSSAVSGLSLNSGFNARAGSSASLNRNWGDGSSPSAVRGSVEHRFSKMEGKSWSSNPNMNQGWANGSPRSMPSVASASSFSSLSLSSLDVRGLGPAFVFVVDVCSSEEDLRALKNELLLVVEQLPESALVGLVTFDSMVRVHDLGFAECSRVVVFHGERELSADQVKKFLGIYRKRYQQPGKSPVVQNQGYLLPVSECEFSITTAIEEIHCSTAAQPASRPLRCTGTAISVAVGLVQGCLSNVGSRVMVFTSGPATLGPGIVVDPDRSNSIRTHRDLINGYAPYYLKSCSFYKRLSQRLSDASIVLDLFACSLDQVGAAELKVSVENSGGFMMLGESFESCEFRKCLKNFFSRDEQGNLKMYFDVTIEVVTTQDLKICGALGPCVSLQKSNGLVSNNVVGEGGTNAWKVGTLTNKTCIAFFFQVGDEQKIQPGTAFFIQFITSYRYGNSGIRKRVTTAARRWVSKNSPETASGFDQEAAASVMARLAIHRMESCYARDVIRWLDDALIHFASKFGDYIQEDPSTFRLSSNFSLYPQFMYYLRRSQFIDVFNSSPDETAFFRLMLNREGVVGSLIMIQPTLFQYSFDGPPVPVLLDVRSISPDVILLFDSYFYVVIHYGSKIAQWRKLGYDKDANHENLRKLLEAPEIDAEQLVAERVPPPKLIKCNQHSSQARFLLAKLNPSVTQNSTYTDGSDVILTDDLSLQVFIEHLQTLAVQG</sequence>
<dbReference type="InterPro" id="IPR006900">
    <property type="entry name" value="Sec23/24_helical_dom"/>
</dbReference>
<dbReference type="CDD" id="cd11287">
    <property type="entry name" value="Sec23_C"/>
    <property type="match status" value="1"/>
</dbReference>
<dbReference type="OrthoDB" id="10256289at2759"/>
<evidence type="ECO:0000256" key="8">
    <source>
        <dbReference type="ARBA" id="ARBA00022892"/>
    </source>
</evidence>
<dbReference type="Pfam" id="PF04810">
    <property type="entry name" value="zf-Sec23_Sec24"/>
    <property type="match status" value="1"/>
</dbReference>
<evidence type="ECO:0000259" key="18">
    <source>
        <dbReference type="Pfam" id="PF04811"/>
    </source>
</evidence>
<dbReference type="GO" id="GO:0006886">
    <property type="term" value="P:intracellular protein transport"/>
    <property type="evidence" value="ECO:0007669"/>
    <property type="project" value="InterPro"/>
</dbReference>
<dbReference type="FunCoup" id="A0A059B387">
    <property type="interactions" value="206"/>
</dbReference>
<evidence type="ECO:0000256" key="6">
    <source>
        <dbReference type="ARBA" id="ARBA00022824"/>
    </source>
</evidence>
<proteinExistence type="inferred from homology"/>
<evidence type="ECO:0000259" key="17">
    <source>
        <dbReference type="Pfam" id="PF04810"/>
    </source>
</evidence>
<dbReference type="InterPro" id="IPR006895">
    <property type="entry name" value="Znf_Sec23_Sec24"/>
</dbReference>
<evidence type="ECO:0000256" key="14">
    <source>
        <dbReference type="RuleBase" id="RU365030"/>
    </source>
</evidence>
<name>A0A059B387_EUCGR</name>
<dbReference type="Pfam" id="PF00626">
    <property type="entry name" value="Gelsolin"/>
    <property type="match status" value="1"/>
</dbReference>
<dbReference type="InterPro" id="IPR037364">
    <property type="entry name" value="Sec23"/>
</dbReference>
<evidence type="ECO:0000256" key="1">
    <source>
        <dbReference type="ARBA" id="ARBA00004255"/>
    </source>
</evidence>
<accession>A0A059B387</accession>
<dbReference type="GO" id="GO:0090110">
    <property type="term" value="P:COPII-coated vesicle cargo loading"/>
    <property type="evidence" value="ECO:0000318"/>
    <property type="project" value="GO_Central"/>
</dbReference>
<feature type="domain" description="Gelsolin-like" evidence="16">
    <location>
        <begin position="714"/>
        <end position="800"/>
    </location>
</feature>
<dbReference type="OMA" id="LFHGERE"/>
<dbReference type="FunFam" id="3.40.50.410:FF:000043">
    <property type="entry name" value="Protein transport protein SEC23"/>
    <property type="match status" value="1"/>
</dbReference>
<evidence type="ECO:0000256" key="7">
    <source>
        <dbReference type="ARBA" id="ARBA00022833"/>
    </source>
</evidence>
<dbReference type="GO" id="GO:0008270">
    <property type="term" value="F:zinc ion binding"/>
    <property type="evidence" value="ECO:0007669"/>
    <property type="project" value="InterPro"/>
</dbReference>
<protein>
    <recommendedName>
        <fullName evidence="3 14">Protein transport protein SEC23</fullName>
    </recommendedName>
</protein>
<dbReference type="KEGG" id="egr:104414581"/>
<dbReference type="SUPFAM" id="SSF81995">
    <property type="entry name" value="beta-sandwich domain of Sec23/24"/>
    <property type="match status" value="1"/>
</dbReference>
<dbReference type="InterPro" id="IPR036180">
    <property type="entry name" value="Gelsolin-like_dom_sf"/>
</dbReference>
<keyword evidence="10" id="KW-0333">Golgi apparatus</keyword>
<dbReference type="Gene3D" id="2.30.30.380">
    <property type="entry name" value="Zn-finger domain of Sec23/24"/>
    <property type="match status" value="1"/>
</dbReference>
<evidence type="ECO:0000259" key="19">
    <source>
        <dbReference type="Pfam" id="PF04815"/>
    </source>
</evidence>
<dbReference type="SUPFAM" id="SSF82754">
    <property type="entry name" value="C-terminal, gelsolin-like domain of Sec23/24"/>
    <property type="match status" value="1"/>
</dbReference>
<keyword evidence="8 14" id="KW-0931">ER-Golgi transport</keyword>
<dbReference type="InParanoid" id="A0A059B387"/>
<keyword evidence="9 14" id="KW-0653">Protein transport</keyword>
<dbReference type="InterPro" id="IPR007123">
    <property type="entry name" value="Gelsolin-like_dom"/>
</dbReference>
<dbReference type="STRING" id="71139.A0A059B387"/>
<dbReference type="GO" id="GO:0070971">
    <property type="term" value="C:endoplasmic reticulum exit site"/>
    <property type="evidence" value="ECO:0000318"/>
    <property type="project" value="GO_Central"/>
</dbReference>
<gene>
    <name evidence="21" type="ORF">EUGRSUZ_H03169</name>
</gene>
<keyword evidence="11 14" id="KW-0472">Membrane</keyword>
<dbReference type="AlphaFoldDB" id="A0A059B387"/>
<dbReference type="FunFam" id="3.40.20.10:FF:000041">
    <property type="entry name" value="Protein transport protein SEC23"/>
    <property type="match status" value="1"/>
</dbReference>
<feature type="domain" description="Sec23/Sec24 helical" evidence="19">
    <location>
        <begin position="600"/>
        <end position="697"/>
    </location>
</feature>
<evidence type="ECO:0000259" key="16">
    <source>
        <dbReference type="Pfam" id="PF00626"/>
    </source>
</evidence>
<dbReference type="FunFam" id="2.60.40.1670:FF:000010">
    <property type="entry name" value="Protein transport protein SEC23"/>
    <property type="match status" value="1"/>
</dbReference>
<evidence type="ECO:0000256" key="13">
    <source>
        <dbReference type="ARBA" id="ARBA00025471"/>
    </source>
</evidence>
<keyword evidence="5 14" id="KW-0479">Metal-binding</keyword>
<keyword evidence="14" id="KW-0963">Cytoplasm</keyword>
<keyword evidence="4 14" id="KW-0813">Transport</keyword>
<dbReference type="Gramene" id="KCW60449">
    <property type="protein sequence ID" value="KCW60449"/>
    <property type="gene ID" value="EUGRSUZ_H03169"/>
</dbReference>
<dbReference type="Pfam" id="PF08033">
    <property type="entry name" value="Sec23_BS"/>
    <property type="match status" value="1"/>
</dbReference>
<dbReference type="Pfam" id="PF04811">
    <property type="entry name" value="Sec23_trunk"/>
    <property type="match status" value="1"/>
</dbReference>
<dbReference type="GO" id="GO:0000139">
    <property type="term" value="C:Golgi membrane"/>
    <property type="evidence" value="ECO:0007669"/>
    <property type="project" value="UniProtKB-SubCell"/>
</dbReference>
<dbReference type="InterPro" id="IPR036465">
    <property type="entry name" value="vWFA_dom_sf"/>
</dbReference>
<dbReference type="SUPFAM" id="SSF53300">
    <property type="entry name" value="vWA-like"/>
    <property type="match status" value="1"/>
</dbReference>
<dbReference type="PANTHER" id="PTHR11141:SF22">
    <property type="entry name" value="PROTEIN TRANSPORT PROTEIN SEC23 G"/>
    <property type="match status" value="1"/>
</dbReference>
<feature type="compositionally biased region" description="Polar residues" evidence="15">
    <location>
        <begin position="177"/>
        <end position="189"/>
    </location>
</feature>
<evidence type="ECO:0000256" key="9">
    <source>
        <dbReference type="ARBA" id="ARBA00022927"/>
    </source>
</evidence>
<dbReference type="eggNOG" id="KOG1986">
    <property type="taxonomic scope" value="Eukaryota"/>
</dbReference>
<dbReference type="GO" id="GO:0005096">
    <property type="term" value="F:GTPase activator activity"/>
    <property type="evidence" value="ECO:0000318"/>
    <property type="project" value="GO_Central"/>
</dbReference>
<dbReference type="GO" id="GO:0030127">
    <property type="term" value="C:COPII vesicle coat"/>
    <property type="evidence" value="ECO:0000318"/>
    <property type="project" value="GO_Central"/>
</dbReference>
<keyword evidence="12 14" id="KW-0968">Cytoplasmic vesicle</keyword>
<dbReference type="SUPFAM" id="SSF81811">
    <property type="entry name" value="Helical domain of Sec23/24"/>
    <property type="match status" value="1"/>
</dbReference>
<dbReference type="Gene3D" id="3.40.50.410">
    <property type="entry name" value="von Willebrand factor, type A domain"/>
    <property type="match status" value="1"/>
</dbReference>
<evidence type="ECO:0000259" key="20">
    <source>
        <dbReference type="Pfam" id="PF08033"/>
    </source>
</evidence>
<dbReference type="InterPro" id="IPR036174">
    <property type="entry name" value="Znf_Sec23_Sec24_sf"/>
</dbReference>
<evidence type="ECO:0000256" key="10">
    <source>
        <dbReference type="ARBA" id="ARBA00023034"/>
    </source>
</evidence>
<evidence type="ECO:0000256" key="5">
    <source>
        <dbReference type="ARBA" id="ARBA00022723"/>
    </source>
</evidence>
<dbReference type="Gene3D" id="3.40.20.10">
    <property type="entry name" value="Severin"/>
    <property type="match status" value="1"/>
</dbReference>
<dbReference type="Gene3D" id="1.20.120.730">
    <property type="entry name" value="Sec23/Sec24 helical domain"/>
    <property type="match status" value="1"/>
</dbReference>
<dbReference type="PANTHER" id="PTHR11141">
    <property type="entry name" value="PROTEIN TRANSPORT PROTEIN SEC23"/>
    <property type="match status" value="1"/>
</dbReference>
<reference evidence="21" key="1">
    <citation type="submission" date="2013-07" db="EMBL/GenBank/DDBJ databases">
        <title>The genome of Eucalyptus grandis.</title>
        <authorList>
            <person name="Schmutz J."/>
            <person name="Hayes R."/>
            <person name="Myburg A."/>
            <person name="Tuskan G."/>
            <person name="Grattapaglia D."/>
            <person name="Rokhsar D.S."/>
        </authorList>
    </citation>
    <scope>NUCLEOTIDE SEQUENCE</scope>
    <source>
        <tissue evidence="21">Leaf extractions</tissue>
    </source>
</reference>
<dbReference type="InterPro" id="IPR012990">
    <property type="entry name" value="Beta-sandwich_Sec23_24"/>
</dbReference>
<dbReference type="EMBL" id="KK198760">
    <property type="protein sequence ID" value="KCW60449.1"/>
    <property type="molecule type" value="Genomic_DNA"/>
</dbReference>
<dbReference type="InterPro" id="IPR036175">
    <property type="entry name" value="Sec23/24_helical_dom_sf"/>
</dbReference>
<comment type="similarity">
    <text evidence="2 14">Belongs to the SEC23/SEC24 family. SEC23 subfamily.</text>
</comment>
<organism evidence="21">
    <name type="scientific">Eucalyptus grandis</name>
    <name type="common">Flooded gum</name>
    <dbReference type="NCBI Taxonomy" id="71139"/>
    <lineage>
        <taxon>Eukaryota</taxon>
        <taxon>Viridiplantae</taxon>
        <taxon>Streptophyta</taxon>
        <taxon>Embryophyta</taxon>
        <taxon>Tracheophyta</taxon>
        <taxon>Spermatophyta</taxon>
        <taxon>Magnoliopsida</taxon>
        <taxon>eudicotyledons</taxon>
        <taxon>Gunneridae</taxon>
        <taxon>Pentapetalae</taxon>
        <taxon>rosids</taxon>
        <taxon>malvids</taxon>
        <taxon>Myrtales</taxon>
        <taxon>Myrtaceae</taxon>
        <taxon>Myrtoideae</taxon>
        <taxon>Eucalypteae</taxon>
        <taxon>Eucalyptus</taxon>
    </lineage>
</organism>
<evidence type="ECO:0000313" key="21">
    <source>
        <dbReference type="EMBL" id="KCW60449.1"/>
    </source>
</evidence>
<evidence type="ECO:0000256" key="12">
    <source>
        <dbReference type="ARBA" id="ARBA00023329"/>
    </source>
</evidence>
<evidence type="ECO:0000256" key="11">
    <source>
        <dbReference type="ARBA" id="ARBA00023136"/>
    </source>
</evidence>
<evidence type="ECO:0000256" key="3">
    <source>
        <dbReference type="ARBA" id="ARBA00021212"/>
    </source>
</evidence>
<dbReference type="InterPro" id="IPR029006">
    <property type="entry name" value="ADF-H/Gelsolin-like_dom_sf"/>
</dbReference>
<keyword evidence="7 14" id="KW-0862">Zinc</keyword>